<dbReference type="Gene3D" id="2.150.10.10">
    <property type="entry name" value="Serralysin-like metalloprotease, C-terminal"/>
    <property type="match status" value="1"/>
</dbReference>
<dbReference type="Gene3D" id="2.60.40.2810">
    <property type="match status" value="1"/>
</dbReference>
<dbReference type="PROSITE" id="PS00330">
    <property type="entry name" value="HEMOLYSIN_CALCIUM"/>
    <property type="match status" value="1"/>
</dbReference>
<dbReference type="InterPro" id="IPR001343">
    <property type="entry name" value="Hemolysn_Ca-bd"/>
</dbReference>
<feature type="domain" description="Cadherin-like" evidence="1">
    <location>
        <begin position="318"/>
        <end position="411"/>
    </location>
</feature>
<dbReference type="InterPro" id="IPR041690">
    <property type="entry name" value="Cadherin_5"/>
</dbReference>
<dbReference type="AlphaFoldDB" id="A4TXL1"/>
<reference evidence="2" key="1">
    <citation type="journal article" date="2007" name="J. Bacteriol.">
        <title>Comparative genome analysis of four magnetotactic bacteria reveals a complex set of group-specific genes implicated in magnetosome biomineralization and function.</title>
        <authorList>
            <person name="Richter M."/>
            <person name="Kube M."/>
            <person name="Bazylinski D.A."/>
            <person name="Lombardot T."/>
            <person name="Gloeckner F.O."/>
            <person name="Reinhardt R."/>
            <person name="Schueler D."/>
        </authorList>
    </citation>
    <scope>NUCLEOTIDE SEQUENCE</scope>
    <source>
        <strain evidence="2">MSR-1</strain>
    </source>
</reference>
<dbReference type="SUPFAM" id="SSF51120">
    <property type="entry name" value="beta-Roll"/>
    <property type="match status" value="2"/>
</dbReference>
<dbReference type="InterPro" id="IPR011049">
    <property type="entry name" value="Serralysin-like_metalloprot_C"/>
</dbReference>
<dbReference type="Pfam" id="PF00353">
    <property type="entry name" value="HemolysinCabind"/>
    <property type="match status" value="3"/>
</dbReference>
<protein>
    <submittedName>
        <fullName evidence="2">RTX toxins and related Ca2+-binding proteins</fullName>
    </submittedName>
</protein>
<accession>A4TXL1</accession>
<name>A4TXL1_9PROT</name>
<dbReference type="GO" id="GO:0005509">
    <property type="term" value="F:calcium ion binding"/>
    <property type="evidence" value="ECO:0007669"/>
    <property type="project" value="InterPro"/>
</dbReference>
<dbReference type="NCBIfam" id="NF012211">
    <property type="entry name" value="tand_rpt_95"/>
    <property type="match status" value="3"/>
</dbReference>
<feature type="domain" description="Cadherin-like" evidence="1">
    <location>
        <begin position="2"/>
        <end position="60"/>
    </location>
</feature>
<evidence type="ECO:0000259" key="1">
    <source>
        <dbReference type="Pfam" id="PF17892"/>
    </source>
</evidence>
<dbReference type="PRINTS" id="PR00313">
    <property type="entry name" value="CABNDNGRPT"/>
</dbReference>
<organism evidence="2">
    <name type="scientific">Magnetospirillum gryphiswaldense</name>
    <dbReference type="NCBI Taxonomy" id="55518"/>
    <lineage>
        <taxon>Bacteria</taxon>
        <taxon>Pseudomonadati</taxon>
        <taxon>Pseudomonadota</taxon>
        <taxon>Alphaproteobacteria</taxon>
        <taxon>Rhodospirillales</taxon>
        <taxon>Rhodospirillaceae</taxon>
        <taxon>Magnetospirillum</taxon>
    </lineage>
</organism>
<sequence>MVSDANGDGLSLAGPVTADHGSVTDNLDGTFTLTPDADFHGPMVISYGVSDGSVTITATTLANFANTPDAPVAGSVTLPATSEDTGLVLSLAQLLGSATDADGDPLAITNLSASNGAGFTDNGNGTFTITPAANYSGTVSLTYDIDDGTGNLVATSASVTVNAANDAPTMSSYVGMSSPNEDGPFPGETVYALFNTGFSDTADLGTLAGVAVIGNNTVSPDGAWQYSSDGGTTWVDVGGVNDNSSALALSASTKLRFNAAPDFHGTAPSLYVRGLDNSYAGGWSSSTGSAVYTNTSSPGGSSAIAAAATELSTDVNAVNDAPTSSAVTLTAGVENVLYTFTETQLLANAVDVDGDTLTISSVTPSTGTVTNLGGGNYSWALPADYNGTASLTYIIGDGQGGTVTGSADVSIAAMVTTAGVDTLTAGDGDNAYRVDAGTFAAGDSIIDTGNPADADVIRVISAGTVDLAAGSVTGIESIAVEASGATTIVLGGGADPQQFQFIGGGPGSDTVQLADSGSTLDLTGIVLTSIDSVSTGAGNDTISFDDVNFPSIGIVVDGDASAVDSDKVIIYQTQAGTLDVSASVFSNIETVALVAATSSDVVLIGNSLNNSLVGGAGSDKLTGGTGADTLTGGAGSDVFVYTTPTESANALANRDTITDFTSGTDHIHISVSGAHVDVSGFESVGSYNLGQASLTGGVARTGGVIGDCFYAGGVDQALYVWVGNSSSNINTDGGYVIASPTAIAAADLDFNISGTAGTDTLVGGAGNDTLIASLGGDSLTGNAGTDSFVLADNSNTTITDFTVGTDTVTLSNTEFALGSSGTLAVSDYAEGATAMSGTAFDYGATGDGLVAIQSGADVQLWSTTAMEAATTANSVLVGTLNNVNTSALDNTSFHLGV</sequence>
<dbReference type="InterPro" id="IPR018511">
    <property type="entry name" value="Hemolysin-typ_Ca-bd_CS"/>
</dbReference>
<gene>
    <name evidence="2" type="ORF">MGR_3479</name>
</gene>
<dbReference type="Pfam" id="PF17892">
    <property type="entry name" value="Cadherin_5"/>
    <property type="match status" value="3"/>
</dbReference>
<feature type="domain" description="Cadherin-like" evidence="1">
    <location>
        <begin position="69"/>
        <end position="162"/>
    </location>
</feature>
<dbReference type="EMBL" id="CU459003">
    <property type="protein sequence ID" value="CAM75368.1"/>
    <property type="molecule type" value="Genomic_DNA"/>
</dbReference>
<evidence type="ECO:0000313" key="2">
    <source>
        <dbReference type="EMBL" id="CAM75368.1"/>
    </source>
</evidence>
<dbReference type="Gene3D" id="2.60.40.3440">
    <property type="match status" value="1"/>
</dbReference>
<proteinExistence type="predicted"/>